<comment type="caution">
    <text evidence="1">The sequence shown here is derived from an EMBL/GenBank/DDBJ whole genome shotgun (WGS) entry which is preliminary data.</text>
</comment>
<dbReference type="Proteomes" id="UP000037510">
    <property type="component" value="Unassembled WGS sequence"/>
</dbReference>
<organism evidence="1 2">
    <name type="scientific">Operophtera brumata</name>
    <name type="common">Winter moth</name>
    <name type="synonym">Phalaena brumata</name>
    <dbReference type="NCBI Taxonomy" id="104452"/>
    <lineage>
        <taxon>Eukaryota</taxon>
        <taxon>Metazoa</taxon>
        <taxon>Ecdysozoa</taxon>
        <taxon>Arthropoda</taxon>
        <taxon>Hexapoda</taxon>
        <taxon>Insecta</taxon>
        <taxon>Pterygota</taxon>
        <taxon>Neoptera</taxon>
        <taxon>Endopterygota</taxon>
        <taxon>Lepidoptera</taxon>
        <taxon>Glossata</taxon>
        <taxon>Ditrysia</taxon>
        <taxon>Geometroidea</taxon>
        <taxon>Geometridae</taxon>
        <taxon>Larentiinae</taxon>
        <taxon>Operophtera</taxon>
    </lineage>
</organism>
<dbReference type="EMBL" id="JTDY01001387">
    <property type="protein sequence ID" value="KOB74006.1"/>
    <property type="molecule type" value="Genomic_DNA"/>
</dbReference>
<reference evidence="1 2" key="1">
    <citation type="journal article" date="2015" name="Genome Biol. Evol.">
        <title>The genome of winter moth (Operophtera brumata) provides a genomic perspective on sexual dimorphism and phenology.</title>
        <authorList>
            <person name="Derks M.F."/>
            <person name="Smit S."/>
            <person name="Salis L."/>
            <person name="Schijlen E."/>
            <person name="Bossers A."/>
            <person name="Mateman C."/>
            <person name="Pijl A.S."/>
            <person name="de Ridder D."/>
            <person name="Groenen M.A."/>
            <person name="Visser M.E."/>
            <person name="Megens H.J."/>
        </authorList>
    </citation>
    <scope>NUCLEOTIDE SEQUENCE [LARGE SCALE GENOMIC DNA]</scope>
    <source>
        <strain evidence="1">WM2013NL</strain>
        <tissue evidence="1">Head and thorax</tissue>
    </source>
</reference>
<accession>A0A0L7LFL4</accession>
<dbReference type="AlphaFoldDB" id="A0A0L7LFL4"/>
<evidence type="ECO:0000313" key="1">
    <source>
        <dbReference type="EMBL" id="KOB74006.1"/>
    </source>
</evidence>
<gene>
    <name evidence="1" type="ORF">OBRU01_09669</name>
</gene>
<proteinExistence type="predicted"/>
<name>A0A0L7LFL4_OPEBR</name>
<protein>
    <submittedName>
        <fullName evidence="1">Uncharacterized protein</fullName>
    </submittedName>
</protein>
<keyword evidence="2" id="KW-1185">Reference proteome</keyword>
<evidence type="ECO:0000313" key="2">
    <source>
        <dbReference type="Proteomes" id="UP000037510"/>
    </source>
</evidence>
<sequence>MFLDLGGFAVPNIDQKLAPDKRSRHPLPAVLICIEIIIKIKQQVVQHKSILKKCTSTAMQFSVWSRQAARRLHSQGPLRLSPCGIGAGSSGEARAGCATACTAHSTPHMSHNHITTLHYLIIGTTFTQLNRYGHLTMLITPIGTIMLWKRSSHPRIDSPDAFYHIIEGSGLVINVS</sequence>